<keyword evidence="1" id="KW-0472">Membrane</keyword>
<evidence type="ECO:0000313" key="2">
    <source>
        <dbReference type="EMBL" id="TKC01709.1"/>
    </source>
</evidence>
<gene>
    <name evidence="2" type="ORF">FA045_05505</name>
</gene>
<accession>A0A4U1C7R3</accession>
<keyword evidence="1" id="KW-0812">Transmembrane</keyword>
<sequence>MGNFEPMKSALFLKFVYIFLCAIAFLSFGTYTILGNVKSKASISINDTSEDNQESTNETSKELTESFLAENHISLNLDIIVFNSEKLPLSSILFYSFGSEPSTPPPDLA</sequence>
<feature type="transmembrane region" description="Helical" evidence="1">
    <location>
        <begin position="12"/>
        <end position="34"/>
    </location>
</feature>
<evidence type="ECO:0000313" key="3">
    <source>
        <dbReference type="Proteomes" id="UP000310477"/>
    </source>
</evidence>
<dbReference type="EMBL" id="SWBO01000003">
    <property type="protein sequence ID" value="TKC01709.1"/>
    <property type="molecule type" value="Genomic_DNA"/>
</dbReference>
<dbReference type="RefSeq" id="WP_169305019.1">
    <property type="nucleotide sequence ID" value="NZ_SWBO01000003.1"/>
</dbReference>
<proteinExistence type="predicted"/>
<dbReference type="AlphaFoldDB" id="A0A4U1C7R3"/>
<reference evidence="2 3" key="1">
    <citation type="submission" date="2019-04" db="EMBL/GenBank/DDBJ databases">
        <title>Pedobacter sp. AR-2-6 sp. nov., isolated from Arctic soil.</title>
        <authorList>
            <person name="Dahal R.H."/>
            <person name="Kim D.-U."/>
        </authorList>
    </citation>
    <scope>NUCLEOTIDE SEQUENCE [LARGE SCALE GENOMIC DNA]</scope>
    <source>
        <strain evidence="2 3">AR-2-6</strain>
    </source>
</reference>
<dbReference type="Proteomes" id="UP000310477">
    <property type="component" value="Unassembled WGS sequence"/>
</dbReference>
<name>A0A4U1C7R3_9SPHI</name>
<protein>
    <submittedName>
        <fullName evidence="2">Uncharacterized protein</fullName>
    </submittedName>
</protein>
<organism evidence="2 3">
    <name type="scientific">Pedobacter cryotolerans</name>
    <dbReference type="NCBI Taxonomy" id="2571270"/>
    <lineage>
        <taxon>Bacteria</taxon>
        <taxon>Pseudomonadati</taxon>
        <taxon>Bacteroidota</taxon>
        <taxon>Sphingobacteriia</taxon>
        <taxon>Sphingobacteriales</taxon>
        <taxon>Sphingobacteriaceae</taxon>
        <taxon>Pedobacter</taxon>
    </lineage>
</organism>
<keyword evidence="1" id="KW-1133">Transmembrane helix</keyword>
<evidence type="ECO:0000256" key="1">
    <source>
        <dbReference type="SAM" id="Phobius"/>
    </source>
</evidence>
<keyword evidence="3" id="KW-1185">Reference proteome</keyword>
<comment type="caution">
    <text evidence="2">The sequence shown here is derived from an EMBL/GenBank/DDBJ whole genome shotgun (WGS) entry which is preliminary data.</text>
</comment>